<dbReference type="EnsemblPlants" id="KEH41033">
    <property type="protein sequence ID" value="KEH41033"/>
    <property type="gene ID" value="MTR_1g041005"/>
</dbReference>
<dbReference type="InterPro" id="IPR040256">
    <property type="entry name" value="At4g02000-like"/>
</dbReference>
<reference evidence="1 3" key="1">
    <citation type="journal article" date="2011" name="Nature">
        <title>The Medicago genome provides insight into the evolution of rhizobial symbioses.</title>
        <authorList>
            <person name="Young N.D."/>
            <person name="Debelle F."/>
            <person name="Oldroyd G.E."/>
            <person name="Geurts R."/>
            <person name="Cannon S.B."/>
            <person name="Udvardi M.K."/>
            <person name="Benedito V.A."/>
            <person name="Mayer K.F."/>
            <person name="Gouzy J."/>
            <person name="Schoof H."/>
            <person name="Van de Peer Y."/>
            <person name="Proost S."/>
            <person name="Cook D.R."/>
            <person name="Meyers B.C."/>
            <person name="Spannagl M."/>
            <person name="Cheung F."/>
            <person name="De Mita S."/>
            <person name="Krishnakumar V."/>
            <person name="Gundlach H."/>
            <person name="Zhou S."/>
            <person name="Mudge J."/>
            <person name="Bharti A.K."/>
            <person name="Murray J.D."/>
            <person name="Naoumkina M.A."/>
            <person name="Rosen B."/>
            <person name="Silverstein K.A."/>
            <person name="Tang H."/>
            <person name="Rombauts S."/>
            <person name="Zhao P.X."/>
            <person name="Zhou P."/>
            <person name="Barbe V."/>
            <person name="Bardou P."/>
            <person name="Bechner M."/>
            <person name="Bellec A."/>
            <person name="Berger A."/>
            <person name="Berges H."/>
            <person name="Bidwell S."/>
            <person name="Bisseling T."/>
            <person name="Choisne N."/>
            <person name="Couloux A."/>
            <person name="Denny R."/>
            <person name="Deshpande S."/>
            <person name="Dai X."/>
            <person name="Doyle J.J."/>
            <person name="Dudez A.M."/>
            <person name="Farmer A.D."/>
            <person name="Fouteau S."/>
            <person name="Franken C."/>
            <person name="Gibelin C."/>
            <person name="Gish J."/>
            <person name="Goldstein S."/>
            <person name="Gonzalez A.J."/>
            <person name="Green P.J."/>
            <person name="Hallab A."/>
            <person name="Hartog M."/>
            <person name="Hua A."/>
            <person name="Humphray S.J."/>
            <person name="Jeong D.H."/>
            <person name="Jing Y."/>
            <person name="Jocker A."/>
            <person name="Kenton S.M."/>
            <person name="Kim D.J."/>
            <person name="Klee K."/>
            <person name="Lai H."/>
            <person name="Lang C."/>
            <person name="Lin S."/>
            <person name="Macmil S.L."/>
            <person name="Magdelenat G."/>
            <person name="Matthews L."/>
            <person name="McCorrison J."/>
            <person name="Monaghan E.L."/>
            <person name="Mun J.H."/>
            <person name="Najar F.Z."/>
            <person name="Nicholson C."/>
            <person name="Noirot C."/>
            <person name="O'Bleness M."/>
            <person name="Paule C.R."/>
            <person name="Poulain J."/>
            <person name="Prion F."/>
            <person name="Qin B."/>
            <person name="Qu C."/>
            <person name="Retzel E.F."/>
            <person name="Riddle C."/>
            <person name="Sallet E."/>
            <person name="Samain S."/>
            <person name="Samson N."/>
            <person name="Sanders I."/>
            <person name="Saurat O."/>
            <person name="Scarpelli C."/>
            <person name="Schiex T."/>
            <person name="Segurens B."/>
            <person name="Severin A.J."/>
            <person name="Sherrier D.J."/>
            <person name="Shi R."/>
            <person name="Sims S."/>
            <person name="Singer S.R."/>
            <person name="Sinharoy S."/>
            <person name="Sterck L."/>
            <person name="Viollet A."/>
            <person name="Wang B.B."/>
            <person name="Wang K."/>
            <person name="Wang M."/>
            <person name="Wang X."/>
            <person name="Warfsmann J."/>
            <person name="Weissenbach J."/>
            <person name="White D.D."/>
            <person name="White J.D."/>
            <person name="Wiley G.B."/>
            <person name="Wincker P."/>
            <person name="Xing Y."/>
            <person name="Yang L."/>
            <person name="Yao Z."/>
            <person name="Ying F."/>
            <person name="Zhai J."/>
            <person name="Zhou L."/>
            <person name="Zuber A."/>
            <person name="Denarie J."/>
            <person name="Dixon R.A."/>
            <person name="May G.D."/>
            <person name="Schwartz D.C."/>
            <person name="Rogers J."/>
            <person name="Quetier F."/>
            <person name="Town C.D."/>
            <person name="Roe B.A."/>
        </authorList>
    </citation>
    <scope>NUCLEOTIDE SEQUENCE [LARGE SCALE GENOMIC DNA]</scope>
    <source>
        <strain evidence="1">A17</strain>
        <strain evidence="2 3">cv. Jemalong A17</strain>
    </source>
</reference>
<organism evidence="1 3">
    <name type="scientific">Medicago truncatula</name>
    <name type="common">Barrel medic</name>
    <name type="synonym">Medicago tribuloides</name>
    <dbReference type="NCBI Taxonomy" id="3880"/>
    <lineage>
        <taxon>Eukaryota</taxon>
        <taxon>Viridiplantae</taxon>
        <taxon>Streptophyta</taxon>
        <taxon>Embryophyta</taxon>
        <taxon>Tracheophyta</taxon>
        <taxon>Spermatophyta</taxon>
        <taxon>Magnoliopsida</taxon>
        <taxon>eudicotyledons</taxon>
        <taxon>Gunneridae</taxon>
        <taxon>Pentapetalae</taxon>
        <taxon>rosids</taxon>
        <taxon>fabids</taxon>
        <taxon>Fabales</taxon>
        <taxon>Fabaceae</taxon>
        <taxon>Papilionoideae</taxon>
        <taxon>50 kb inversion clade</taxon>
        <taxon>NPAAA clade</taxon>
        <taxon>Hologalegina</taxon>
        <taxon>IRL clade</taxon>
        <taxon>Trifolieae</taxon>
        <taxon>Medicago</taxon>
    </lineage>
</organism>
<name>A0A072VHW8_MEDTR</name>
<dbReference type="Proteomes" id="UP000002051">
    <property type="component" value="Unassembled WGS sequence"/>
</dbReference>
<evidence type="ECO:0000313" key="3">
    <source>
        <dbReference type="Proteomes" id="UP000002051"/>
    </source>
</evidence>
<dbReference type="PANTHER" id="PTHR31286">
    <property type="entry name" value="GLYCINE-RICH CELL WALL STRUCTURAL PROTEIN 1.8-LIKE"/>
    <property type="match status" value="1"/>
</dbReference>
<sequence length="316" mass="35803">MFDWQAKMSSLAIAPKVARVIPPPAPTVLLSVSFAQALTASTKMAPNANLPKPIIIGETLRRGYYKFLFASEMDKCNVWAAGTVTLKSGVLRLFEWSKDFNMLTQRNPYTQVWIRLLELPHEYWMEQTLREIASAVGTPLVIDNSSSKRLFGHYARILVDMDFSRKIFHEIVVEREGYAFPIFVAYKWMPDFCSHFLPTPMVAPLEEETEIVPHPQHQSMNSDIPVRKTLEAASLEATLELGAASLSHGDEIINHTDDIPVEIQTTIVTPISHSPAINDNTFSIQLENVSDDIVRNDLKENEEHILSPIKEKNIRY</sequence>
<dbReference type="PANTHER" id="PTHR31286:SF60">
    <property type="entry name" value="PROTEIN, PUTATIVE-RELATED"/>
    <property type="match status" value="1"/>
</dbReference>
<proteinExistence type="predicted"/>
<dbReference type="EMBL" id="CM001217">
    <property type="protein sequence ID" value="KEH41033.1"/>
    <property type="molecule type" value="Genomic_DNA"/>
</dbReference>
<reference evidence="2" key="3">
    <citation type="submission" date="2015-04" db="UniProtKB">
        <authorList>
            <consortium name="EnsemblPlants"/>
        </authorList>
    </citation>
    <scope>IDENTIFICATION</scope>
    <source>
        <strain evidence="2">cv. Jemalong A17</strain>
    </source>
</reference>
<evidence type="ECO:0000313" key="2">
    <source>
        <dbReference type="EnsemblPlants" id="KEH41033"/>
    </source>
</evidence>
<reference evidence="1 3" key="2">
    <citation type="journal article" date="2014" name="BMC Genomics">
        <title>An improved genome release (version Mt4.0) for the model legume Medicago truncatula.</title>
        <authorList>
            <person name="Tang H."/>
            <person name="Krishnakumar V."/>
            <person name="Bidwell S."/>
            <person name="Rosen B."/>
            <person name="Chan A."/>
            <person name="Zhou S."/>
            <person name="Gentzbittel L."/>
            <person name="Childs K.L."/>
            <person name="Yandell M."/>
            <person name="Gundlach H."/>
            <person name="Mayer K.F."/>
            <person name="Schwartz D.C."/>
            <person name="Town C.D."/>
        </authorList>
    </citation>
    <scope>GENOME REANNOTATION</scope>
    <source>
        <strain evidence="1">A17</strain>
        <strain evidence="2 3">cv. Jemalong A17</strain>
    </source>
</reference>
<keyword evidence="3" id="KW-1185">Reference proteome</keyword>
<protein>
    <submittedName>
        <fullName evidence="1">DUF4283 domain protein</fullName>
    </submittedName>
</protein>
<dbReference type="STRING" id="3880.A0A072VHW8"/>
<accession>A0A072VHW8</accession>
<gene>
    <name evidence="1" type="ordered locus">MTR_1g041005</name>
</gene>
<dbReference type="AlphaFoldDB" id="A0A072VHW8"/>
<dbReference type="HOGENOM" id="CLU_054854_0_0_1"/>
<evidence type="ECO:0000313" key="1">
    <source>
        <dbReference type="EMBL" id="KEH41033.1"/>
    </source>
</evidence>